<feature type="compositionally biased region" description="Polar residues" evidence="11">
    <location>
        <begin position="352"/>
        <end position="361"/>
    </location>
</feature>
<evidence type="ECO:0000256" key="11">
    <source>
        <dbReference type="SAM" id="MobiDB-lite"/>
    </source>
</evidence>
<evidence type="ECO:0000256" key="4">
    <source>
        <dbReference type="ARBA" id="ARBA00006536"/>
    </source>
</evidence>
<dbReference type="InterPro" id="IPR016024">
    <property type="entry name" value="ARM-type_fold"/>
</dbReference>
<organism evidence="12 13">
    <name type="scientific">Neolecta irregularis (strain DAH-3)</name>
    <dbReference type="NCBI Taxonomy" id="1198029"/>
    <lineage>
        <taxon>Eukaryota</taxon>
        <taxon>Fungi</taxon>
        <taxon>Dikarya</taxon>
        <taxon>Ascomycota</taxon>
        <taxon>Taphrinomycotina</taxon>
        <taxon>Neolectales</taxon>
        <taxon>Neolectaceae</taxon>
        <taxon>Neolecta</taxon>
    </lineage>
</organism>
<evidence type="ECO:0000256" key="8">
    <source>
        <dbReference type="ARBA" id="ARBA00023034"/>
    </source>
</evidence>
<dbReference type="EMBL" id="LXFE01002745">
    <property type="protein sequence ID" value="OLL22782.1"/>
    <property type="molecule type" value="Genomic_DNA"/>
</dbReference>
<dbReference type="OMA" id="YIRSREY"/>
<sequence length="866" mass="97730">MAAALVAQSSQQQQAGDEQARLLEEALAVVRNHALHMRRCLDAARLMDALKNASSMLAELRSSALGPKQYYQVYMAAFDSLRYLAAYLLEAHQSGKHHLADLYELVQYAGNIVPRLYLMITVGTVYMGVEGAPVREIMKDLLEMSRGVQHPIRGLFLRHYLSGQSRDYLPSGEEESASGNLRDSISFVLTNFIEMNKLWVRLQHQGHSRDRDKREQERRELRLLVGTNLVRLSQLCAADLELYSGTILPAILEQVVQCRDVLAQEYLMEVITQVFADDLHLRTLDQFLSATAKLNTHSNIRQIVSALIDRLASYAARESENEDPEERRLKEEGAANRLASKIQRIRVSNAKNNSSTDQVVESNPDETDPPTKFRGIPQDVPLFEVFWEQIVNLVKARPDIPLQDVSALLLSLANLSLNCYPDKLEYVDKIFSFARDKMIDYADSPDLYAPTTVNAYLALLLAPLSSYQSLLTLFAIPFYLPLLHAQPYSTRRAIAAAVSHALLNTDIILSSVQDVQDVLELLKVIIVESAPAQSSLVRKSQNEDEVEEQGWIARIIHLCKSEDIDIQFSILEALSKACIEGGDRIKYTTPSLVTQTILLAHQCYSQEHLENDWPNKLTAMFKFLHQLISMLYSRMALADLCLRLFVNAGQIADSCGAEDTAYEYFAQAFTIYEDSISESRTQYQALMIISGGLYNTKSFGNENYENLITKAALHGAKLLKKPDQARAVYSASHLWWSEDEKGYRDGKRVLDCLQKSLKIADACMDTASSVELFVEILNRYGYHFDRANDAVTVKYLNGLIELVQTNLTSLDTVDKRHAGTSTSAICEYEGHPAEWIQNFFYRTIKHMESRIEDEPEKWAGVKIPAS</sequence>
<reference evidence="12 13" key="1">
    <citation type="submission" date="2016-04" db="EMBL/GenBank/DDBJ databases">
        <title>Evolutionary innovation and constraint leading to complex multicellularity in the Ascomycota.</title>
        <authorList>
            <person name="Cisse O."/>
            <person name="Nguyen A."/>
            <person name="Hewitt D.A."/>
            <person name="Jedd G."/>
            <person name="Stajich J.E."/>
        </authorList>
    </citation>
    <scope>NUCLEOTIDE SEQUENCE [LARGE SCALE GENOMIC DNA]</scope>
    <source>
        <strain evidence="12 13">DAH-3</strain>
    </source>
</reference>
<dbReference type="SUPFAM" id="SSF48371">
    <property type="entry name" value="ARM repeat"/>
    <property type="match status" value="1"/>
</dbReference>
<comment type="function">
    <text evidence="10">Plays a role in vesicular protein sorting.</text>
</comment>
<keyword evidence="9" id="KW-0472">Membrane</keyword>
<gene>
    <name evidence="12" type="ORF">NEOLI_002642</name>
</gene>
<dbReference type="STRING" id="1198029.A0A1U7LJQ6"/>
<dbReference type="FunFam" id="1.25.40.660:FF:000003">
    <property type="entry name" value="Vacuolar protein sorting-associated protein 35"/>
    <property type="match status" value="1"/>
</dbReference>
<keyword evidence="5 10" id="KW-0813">Transport</keyword>
<dbReference type="PANTHER" id="PTHR11099">
    <property type="entry name" value="VACUOLAR SORTING PROTEIN 35"/>
    <property type="match status" value="1"/>
</dbReference>
<proteinExistence type="inferred from homology"/>
<evidence type="ECO:0000256" key="10">
    <source>
        <dbReference type="PIRNR" id="PIRNR009375"/>
    </source>
</evidence>
<evidence type="ECO:0000256" key="3">
    <source>
        <dbReference type="ARBA" id="ARBA00004496"/>
    </source>
</evidence>
<keyword evidence="8" id="KW-0333">Golgi apparatus</keyword>
<dbReference type="InterPro" id="IPR005378">
    <property type="entry name" value="Vps35"/>
</dbReference>
<dbReference type="InterPro" id="IPR042491">
    <property type="entry name" value="Vps35_C"/>
</dbReference>
<dbReference type="Proteomes" id="UP000186594">
    <property type="component" value="Unassembled WGS sequence"/>
</dbReference>
<dbReference type="PANTHER" id="PTHR11099:SF0">
    <property type="entry name" value="VACUOLAR PROTEIN SORTING-ASSOCIATED PROTEIN 35"/>
    <property type="match status" value="1"/>
</dbReference>
<evidence type="ECO:0000256" key="1">
    <source>
        <dbReference type="ARBA" id="ARBA00004170"/>
    </source>
</evidence>
<feature type="region of interest" description="Disordered" evidence="11">
    <location>
        <begin position="352"/>
        <end position="372"/>
    </location>
</feature>
<comment type="similarity">
    <text evidence="4 10">Belongs to the VPS35 family.</text>
</comment>
<dbReference type="GO" id="GO:0005770">
    <property type="term" value="C:late endosome"/>
    <property type="evidence" value="ECO:0007669"/>
    <property type="project" value="TreeGrafter"/>
</dbReference>
<dbReference type="OrthoDB" id="10258141at2759"/>
<dbReference type="GO" id="GO:0000139">
    <property type="term" value="C:Golgi membrane"/>
    <property type="evidence" value="ECO:0007669"/>
    <property type="project" value="UniProtKB-SubCell"/>
</dbReference>
<dbReference type="Gene3D" id="1.25.40.660">
    <property type="entry name" value="Vacuolar protein sorting-associated protein 35, helical subcomplex Vps35-C"/>
    <property type="match status" value="1"/>
</dbReference>
<dbReference type="PIRSF" id="PIRSF009375">
    <property type="entry name" value="Retromer_Vps35"/>
    <property type="match status" value="1"/>
</dbReference>
<dbReference type="GO" id="GO:0005829">
    <property type="term" value="C:cytosol"/>
    <property type="evidence" value="ECO:0007669"/>
    <property type="project" value="GOC"/>
</dbReference>
<evidence type="ECO:0000256" key="6">
    <source>
        <dbReference type="ARBA" id="ARBA00022490"/>
    </source>
</evidence>
<evidence type="ECO:0000256" key="2">
    <source>
        <dbReference type="ARBA" id="ARBA00004394"/>
    </source>
</evidence>
<accession>A0A1U7LJQ6</accession>
<dbReference type="AlphaFoldDB" id="A0A1U7LJQ6"/>
<comment type="caution">
    <text evidence="12">The sequence shown here is derived from an EMBL/GenBank/DDBJ whole genome shotgun (WGS) entry which is preliminary data.</text>
</comment>
<dbReference type="GO" id="GO:0042147">
    <property type="term" value="P:retrograde transport, endosome to Golgi"/>
    <property type="evidence" value="ECO:0007669"/>
    <property type="project" value="InterPro"/>
</dbReference>
<dbReference type="GO" id="GO:0030906">
    <property type="term" value="C:retromer, cargo-selective complex"/>
    <property type="evidence" value="ECO:0007669"/>
    <property type="project" value="InterPro"/>
</dbReference>
<evidence type="ECO:0000256" key="7">
    <source>
        <dbReference type="ARBA" id="ARBA00022927"/>
    </source>
</evidence>
<comment type="subcellular location">
    <subcellularLocation>
        <location evidence="3">Cytoplasm</location>
    </subcellularLocation>
    <subcellularLocation>
        <location evidence="2">Golgi apparatus membrane</location>
    </subcellularLocation>
    <subcellularLocation>
        <location evidence="1">Membrane</location>
        <topology evidence="1">Peripheral membrane protein</topology>
    </subcellularLocation>
</comment>
<keyword evidence="6" id="KW-0963">Cytoplasm</keyword>
<evidence type="ECO:0000313" key="13">
    <source>
        <dbReference type="Proteomes" id="UP000186594"/>
    </source>
</evidence>
<name>A0A1U7LJQ6_NEOID</name>
<evidence type="ECO:0000256" key="9">
    <source>
        <dbReference type="ARBA" id="ARBA00023136"/>
    </source>
</evidence>
<protein>
    <recommendedName>
        <fullName evidence="10">Vacuolar protein sorting-associated protein 35</fullName>
    </recommendedName>
</protein>
<evidence type="ECO:0000256" key="5">
    <source>
        <dbReference type="ARBA" id="ARBA00022448"/>
    </source>
</evidence>
<keyword evidence="7 10" id="KW-0653">Protein transport</keyword>
<keyword evidence="13" id="KW-1185">Reference proteome</keyword>
<dbReference type="Pfam" id="PF03635">
    <property type="entry name" value="Vps35"/>
    <property type="match status" value="1"/>
</dbReference>
<evidence type="ECO:0000313" key="12">
    <source>
        <dbReference type="EMBL" id="OLL22782.1"/>
    </source>
</evidence>
<dbReference type="GO" id="GO:0006886">
    <property type="term" value="P:intracellular protein transport"/>
    <property type="evidence" value="ECO:0007669"/>
    <property type="project" value="TreeGrafter"/>
</dbReference>